<dbReference type="SUPFAM" id="SSF52540">
    <property type="entry name" value="P-loop containing nucleoside triphosphate hydrolases"/>
    <property type="match status" value="2"/>
</dbReference>
<dbReference type="PROSITE" id="PS00211">
    <property type="entry name" value="ABC_TRANSPORTER_1"/>
    <property type="match status" value="2"/>
</dbReference>
<evidence type="ECO:0000259" key="4">
    <source>
        <dbReference type="PROSITE" id="PS50893"/>
    </source>
</evidence>
<dbReference type="GO" id="GO:0005524">
    <property type="term" value="F:ATP binding"/>
    <property type="evidence" value="ECO:0007669"/>
    <property type="project" value="UniProtKB-KW"/>
</dbReference>
<proteinExistence type="predicted"/>
<dbReference type="PROSITE" id="PS50893">
    <property type="entry name" value="ABC_TRANSPORTER_2"/>
    <property type="match status" value="2"/>
</dbReference>
<keyword evidence="1" id="KW-0547">Nucleotide-binding</keyword>
<evidence type="ECO:0000256" key="3">
    <source>
        <dbReference type="SAM" id="Coils"/>
    </source>
</evidence>
<name>A0A023CX83_9LACO</name>
<dbReference type="InterPro" id="IPR003439">
    <property type="entry name" value="ABC_transporter-like_ATP-bd"/>
</dbReference>
<dbReference type="STRING" id="1423806.FD15_GL000587"/>
<dbReference type="InterPro" id="IPR003593">
    <property type="entry name" value="AAA+_ATPase"/>
</dbReference>
<dbReference type="InterPro" id="IPR051309">
    <property type="entry name" value="ABCF_ATPase"/>
</dbReference>
<dbReference type="Gene3D" id="3.40.50.300">
    <property type="entry name" value="P-loop containing nucleotide triphosphate hydrolases"/>
    <property type="match status" value="2"/>
</dbReference>
<dbReference type="InterPro" id="IPR027417">
    <property type="entry name" value="P-loop_NTPase"/>
</dbReference>
<dbReference type="PATRIC" id="fig|1423806.3.peg.600"/>
<dbReference type="RefSeq" id="WP_034988557.1">
    <property type="nucleotide sequence ID" value="NZ_AYZF01000008.1"/>
</dbReference>
<dbReference type="Proteomes" id="UP000050961">
    <property type="component" value="Unassembled WGS sequence"/>
</dbReference>
<gene>
    <name evidence="5" type="ORF">FD15_GL000587</name>
</gene>
<dbReference type="PANTHER" id="PTHR42855">
    <property type="entry name" value="ABC TRANSPORTER ATP-BINDING SUBUNIT"/>
    <property type="match status" value="1"/>
</dbReference>
<evidence type="ECO:0000256" key="2">
    <source>
        <dbReference type="ARBA" id="ARBA00022840"/>
    </source>
</evidence>
<dbReference type="NCBIfam" id="NF000355">
    <property type="entry name" value="ribo_prot_ABC_F"/>
    <property type="match status" value="1"/>
</dbReference>
<accession>A0A023CX83</accession>
<keyword evidence="2 5" id="KW-0067">ATP-binding</keyword>
<organism evidence="5 6">
    <name type="scientific">Liquorilactobacillus sucicola DSM 21376 = JCM 15457</name>
    <dbReference type="NCBI Taxonomy" id="1423806"/>
    <lineage>
        <taxon>Bacteria</taxon>
        <taxon>Bacillati</taxon>
        <taxon>Bacillota</taxon>
        <taxon>Bacilli</taxon>
        <taxon>Lactobacillales</taxon>
        <taxon>Lactobacillaceae</taxon>
        <taxon>Liquorilactobacillus</taxon>
    </lineage>
</organism>
<dbReference type="AlphaFoldDB" id="A0A023CX83"/>
<feature type="domain" description="ABC transporter" evidence="4">
    <location>
        <begin position="315"/>
        <end position="503"/>
    </location>
</feature>
<dbReference type="PANTHER" id="PTHR42855:SF2">
    <property type="entry name" value="DRUG RESISTANCE ABC TRANSPORTER,ATP-BINDING PROTEIN"/>
    <property type="match status" value="1"/>
</dbReference>
<dbReference type="InterPro" id="IPR017871">
    <property type="entry name" value="ABC_transporter-like_CS"/>
</dbReference>
<dbReference type="Pfam" id="PF00005">
    <property type="entry name" value="ABC_tran"/>
    <property type="match status" value="2"/>
</dbReference>
<evidence type="ECO:0000313" key="6">
    <source>
        <dbReference type="Proteomes" id="UP000050961"/>
    </source>
</evidence>
<comment type="caution">
    <text evidence="5">The sequence shown here is derived from an EMBL/GenBank/DDBJ whole genome shotgun (WGS) entry which is preliminary data.</text>
</comment>
<keyword evidence="3" id="KW-0175">Coiled coil</keyword>
<reference evidence="5 6" key="1">
    <citation type="journal article" date="2015" name="Genome Announc.">
        <title>Expanding the biotechnology potential of lactobacilli through comparative genomics of 213 strains and associated genera.</title>
        <authorList>
            <person name="Sun Z."/>
            <person name="Harris H.M."/>
            <person name="McCann A."/>
            <person name="Guo C."/>
            <person name="Argimon S."/>
            <person name="Zhang W."/>
            <person name="Yang X."/>
            <person name="Jeffery I.B."/>
            <person name="Cooney J.C."/>
            <person name="Kagawa T.F."/>
            <person name="Liu W."/>
            <person name="Song Y."/>
            <person name="Salvetti E."/>
            <person name="Wrobel A."/>
            <person name="Rasinkangas P."/>
            <person name="Parkhill J."/>
            <person name="Rea M.C."/>
            <person name="O'Sullivan O."/>
            <person name="Ritari J."/>
            <person name="Douillard F.P."/>
            <person name="Paul Ross R."/>
            <person name="Yang R."/>
            <person name="Briner A.E."/>
            <person name="Felis G.E."/>
            <person name="de Vos W.M."/>
            <person name="Barrangou R."/>
            <person name="Klaenhammer T.R."/>
            <person name="Caufield P.W."/>
            <person name="Cui Y."/>
            <person name="Zhang H."/>
            <person name="O'Toole P.W."/>
        </authorList>
    </citation>
    <scope>NUCLEOTIDE SEQUENCE [LARGE SCALE GENOMIC DNA]</scope>
    <source>
        <strain evidence="5 6">DSM 21376</strain>
    </source>
</reference>
<evidence type="ECO:0000313" key="5">
    <source>
        <dbReference type="EMBL" id="KRN07022.1"/>
    </source>
</evidence>
<evidence type="ECO:0000256" key="1">
    <source>
        <dbReference type="ARBA" id="ARBA00022741"/>
    </source>
</evidence>
<dbReference type="eggNOG" id="COG0488">
    <property type="taxonomic scope" value="Bacteria"/>
</dbReference>
<feature type="domain" description="ABC transporter" evidence="4">
    <location>
        <begin position="4"/>
        <end position="215"/>
    </location>
</feature>
<protein>
    <submittedName>
        <fullName evidence="5">ABC transporter, ATP-binding protein</fullName>
    </submittedName>
</protein>
<feature type="coiled-coil region" evidence="3">
    <location>
        <begin position="211"/>
        <end position="238"/>
    </location>
</feature>
<sequence>METINISNLYFRYNKMPKPIFDHFNLDIDDSWRLGLIGRNGRGKTTFLRILLGQLEATGKVQTNLTFKYFPQAVLHPSQTTRETLATISGLGLSDFWQIEVELDKLQVDSSVLERPFNSLSPGEQTKALLAALFSDNDTFQLIDEPTNHLDMEGRQVVADYLKAKHGFIVVSHDRYFLDQVINHVLSIDRAKIQLFTGNYKTWQRELEHRNKFEVQRKHELQSEIKRLEKTAEKTRRWSENTEGQKSQAAYKGQGHVNLDKGFLGHKAAKMMKRSKGIAERTKREINEKQSLLKNIDEKAKLTLNYIELKKRPLLQVDSFQVSRNGEALNSPISFSITDYQRLALTAPNGFGKSTIIKAILGDKKLISSGEVTLASGLKISYVSQDFEAISGSIERYAEQSGISLEVFLNGLRKLGFEREAFNHDISEMSLGQKRKIALSRSLAKPANLYIWDEPLNYLDVITRQQIEELILEVNPPMLLIDHDADFVEHITNQASIKLARPEND</sequence>
<keyword evidence="6" id="KW-1185">Reference proteome</keyword>
<dbReference type="CDD" id="cd03221">
    <property type="entry name" value="ABCF_EF-3"/>
    <property type="match status" value="1"/>
</dbReference>
<dbReference type="GO" id="GO:0016887">
    <property type="term" value="F:ATP hydrolysis activity"/>
    <property type="evidence" value="ECO:0007669"/>
    <property type="project" value="InterPro"/>
</dbReference>
<dbReference type="OrthoDB" id="9762369at2"/>
<dbReference type="SMART" id="SM00382">
    <property type="entry name" value="AAA"/>
    <property type="match status" value="2"/>
</dbReference>
<dbReference type="EMBL" id="AYZF01000008">
    <property type="protein sequence ID" value="KRN07022.1"/>
    <property type="molecule type" value="Genomic_DNA"/>
</dbReference>